<dbReference type="Pfam" id="PF06532">
    <property type="entry name" value="NrsF"/>
    <property type="match status" value="1"/>
</dbReference>
<comment type="caution">
    <text evidence="2">The sequence shown here is derived from an EMBL/GenBank/DDBJ whole genome shotgun (WGS) entry which is preliminary data.</text>
</comment>
<feature type="transmembrane region" description="Helical" evidence="1">
    <location>
        <begin position="58"/>
        <end position="77"/>
    </location>
</feature>
<feature type="transmembrane region" description="Helical" evidence="1">
    <location>
        <begin position="123"/>
        <end position="144"/>
    </location>
</feature>
<feature type="transmembrane region" description="Helical" evidence="1">
    <location>
        <begin position="188"/>
        <end position="208"/>
    </location>
</feature>
<evidence type="ECO:0000313" key="3">
    <source>
        <dbReference type="Proteomes" id="UP001165667"/>
    </source>
</evidence>
<sequence>MESLVRDLGVDLRPVRRLRSPLFRAAGWLSAAAAAAITFACFADIADIVHRLRYVPDMWLAVLGSTTTTVFGAIAVFQLSLPDRRAAWALLPLPGLALWIGGTGLGCLRAWTIPGTEVATIVEARICFTFIVSLSIPLSALMILMIRRAYPMHPSLTAVTGGLTVAAGSATLLNFFHPYDAGATDIAVHVVAIALVVGANRLVAGWLLEPPVIRRSM</sequence>
<dbReference type="Proteomes" id="UP001165667">
    <property type="component" value="Unassembled WGS sequence"/>
</dbReference>
<dbReference type="AlphaFoldDB" id="A0AA41Z1M7"/>
<reference evidence="2" key="1">
    <citation type="submission" date="2022-05" db="EMBL/GenBank/DDBJ databases">
        <authorList>
            <person name="Pankratov T."/>
        </authorList>
    </citation>
    <scope>NUCLEOTIDE SEQUENCE</scope>
    <source>
        <strain evidence="2">BP6-180914</strain>
    </source>
</reference>
<dbReference type="EMBL" id="JAMOIM010000055">
    <property type="protein sequence ID" value="MCW6512576.1"/>
    <property type="molecule type" value="Genomic_DNA"/>
</dbReference>
<keyword evidence="1" id="KW-1133">Transmembrane helix</keyword>
<accession>A0AA41Z1M7</accession>
<feature type="transmembrane region" description="Helical" evidence="1">
    <location>
        <begin position="156"/>
        <end position="176"/>
    </location>
</feature>
<organism evidence="2 3">
    <name type="scientific">Lichenifustis flavocetrariae</name>
    <dbReference type="NCBI Taxonomy" id="2949735"/>
    <lineage>
        <taxon>Bacteria</taxon>
        <taxon>Pseudomonadati</taxon>
        <taxon>Pseudomonadota</taxon>
        <taxon>Alphaproteobacteria</taxon>
        <taxon>Hyphomicrobiales</taxon>
        <taxon>Lichenihabitantaceae</taxon>
        <taxon>Lichenifustis</taxon>
    </lineage>
</organism>
<protein>
    <submittedName>
        <fullName evidence="2">NrsF family protein</fullName>
    </submittedName>
</protein>
<evidence type="ECO:0000256" key="1">
    <source>
        <dbReference type="SAM" id="Phobius"/>
    </source>
</evidence>
<keyword evidence="1" id="KW-0472">Membrane</keyword>
<keyword evidence="3" id="KW-1185">Reference proteome</keyword>
<keyword evidence="1" id="KW-0812">Transmembrane</keyword>
<feature type="transmembrane region" description="Helical" evidence="1">
    <location>
        <begin position="89"/>
        <end position="111"/>
    </location>
</feature>
<feature type="transmembrane region" description="Helical" evidence="1">
    <location>
        <begin position="21"/>
        <end position="46"/>
    </location>
</feature>
<proteinExistence type="predicted"/>
<dbReference type="RefSeq" id="WP_282588953.1">
    <property type="nucleotide sequence ID" value="NZ_JAMOIM010000055.1"/>
</dbReference>
<evidence type="ECO:0000313" key="2">
    <source>
        <dbReference type="EMBL" id="MCW6512576.1"/>
    </source>
</evidence>
<dbReference type="InterPro" id="IPR009495">
    <property type="entry name" value="NrsF"/>
</dbReference>
<name>A0AA41Z1M7_9HYPH</name>
<gene>
    <name evidence="2" type="ORF">M8523_32220</name>
</gene>